<dbReference type="KEGG" id="mlr:MELLADRAFT_112958"/>
<feature type="compositionally biased region" description="Polar residues" evidence="1">
    <location>
        <begin position="1"/>
        <end position="13"/>
    </location>
</feature>
<feature type="region of interest" description="Disordered" evidence="1">
    <location>
        <begin position="216"/>
        <end position="250"/>
    </location>
</feature>
<dbReference type="InParanoid" id="F4S886"/>
<feature type="compositionally biased region" description="Basic and acidic residues" evidence="1">
    <location>
        <begin position="72"/>
        <end position="85"/>
    </location>
</feature>
<accession>F4S886</accession>
<keyword evidence="3" id="KW-1185">Reference proteome</keyword>
<dbReference type="HOGENOM" id="CLU_1111605_0_0_1"/>
<evidence type="ECO:0000256" key="1">
    <source>
        <dbReference type="SAM" id="MobiDB-lite"/>
    </source>
</evidence>
<dbReference type="AlphaFoldDB" id="F4S886"/>
<evidence type="ECO:0000313" key="2">
    <source>
        <dbReference type="EMBL" id="EGF99142.1"/>
    </source>
</evidence>
<dbReference type="EMBL" id="GL883163">
    <property type="protein sequence ID" value="EGF99142.1"/>
    <property type="molecule type" value="Genomic_DNA"/>
</dbReference>
<reference evidence="3" key="1">
    <citation type="journal article" date="2011" name="Proc. Natl. Acad. Sci. U.S.A.">
        <title>Obligate biotrophy features unraveled by the genomic analysis of rust fungi.</title>
        <authorList>
            <person name="Duplessis S."/>
            <person name="Cuomo C.A."/>
            <person name="Lin Y.-C."/>
            <person name="Aerts A."/>
            <person name="Tisserant E."/>
            <person name="Veneault-Fourrey C."/>
            <person name="Joly D.L."/>
            <person name="Hacquard S."/>
            <person name="Amselem J."/>
            <person name="Cantarel B.L."/>
            <person name="Chiu R."/>
            <person name="Coutinho P.M."/>
            <person name="Feau N."/>
            <person name="Field M."/>
            <person name="Frey P."/>
            <person name="Gelhaye E."/>
            <person name="Goldberg J."/>
            <person name="Grabherr M.G."/>
            <person name="Kodira C.D."/>
            <person name="Kohler A."/>
            <person name="Kuees U."/>
            <person name="Lindquist E.A."/>
            <person name="Lucas S.M."/>
            <person name="Mago R."/>
            <person name="Mauceli E."/>
            <person name="Morin E."/>
            <person name="Murat C."/>
            <person name="Pangilinan J.L."/>
            <person name="Park R."/>
            <person name="Pearson M."/>
            <person name="Quesneville H."/>
            <person name="Rouhier N."/>
            <person name="Sakthikumar S."/>
            <person name="Salamov A.A."/>
            <person name="Schmutz J."/>
            <person name="Selles B."/>
            <person name="Shapiro H."/>
            <person name="Tanguay P."/>
            <person name="Tuskan G.A."/>
            <person name="Henrissat B."/>
            <person name="Van de Peer Y."/>
            <person name="Rouze P."/>
            <person name="Ellis J.G."/>
            <person name="Dodds P.N."/>
            <person name="Schein J.E."/>
            <person name="Zhong S."/>
            <person name="Hamelin R.C."/>
            <person name="Grigoriev I.V."/>
            <person name="Szabo L.J."/>
            <person name="Martin F."/>
        </authorList>
    </citation>
    <scope>NUCLEOTIDE SEQUENCE [LARGE SCALE GENOMIC DNA]</scope>
    <source>
        <strain evidence="3">98AG31 / pathotype 3-4-7</strain>
    </source>
</reference>
<dbReference type="RefSeq" id="XP_007417596.1">
    <property type="nucleotide sequence ID" value="XM_007417534.1"/>
</dbReference>
<feature type="compositionally biased region" description="Acidic residues" evidence="1">
    <location>
        <begin position="43"/>
        <end position="71"/>
    </location>
</feature>
<feature type="compositionally biased region" description="Basic and acidic residues" evidence="1">
    <location>
        <begin position="96"/>
        <end position="121"/>
    </location>
</feature>
<feature type="compositionally biased region" description="Polar residues" evidence="1">
    <location>
        <begin position="21"/>
        <end position="35"/>
    </location>
</feature>
<organism evidence="3">
    <name type="scientific">Melampsora larici-populina (strain 98AG31 / pathotype 3-4-7)</name>
    <name type="common">Poplar leaf rust fungus</name>
    <dbReference type="NCBI Taxonomy" id="747676"/>
    <lineage>
        <taxon>Eukaryota</taxon>
        <taxon>Fungi</taxon>
        <taxon>Dikarya</taxon>
        <taxon>Basidiomycota</taxon>
        <taxon>Pucciniomycotina</taxon>
        <taxon>Pucciniomycetes</taxon>
        <taxon>Pucciniales</taxon>
        <taxon>Melampsoraceae</taxon>
        <taxon>Melampsora</taxon>
    </lineage>
</organism>
<sequence length="250" mass="28111">MPNGSVNQGTSHGRTTREDSSVQVKEQGGASTNQDVIWRDGSLEEDDPVGMEMDEPFEGDSDEVPSEEEEESVGRADAEGEEAKPVLKKLKAKTSMKVEKKKEKGRRKETSDGSETERVENGRNKKELMFGNLIEKNQSVSTLLRRYLKGYILIMARLLQVYCSSNTEGAQHKEISMPQQWEDQEGLYLRLTSECSEFSRWTRRKETGCQEWNLGKPKRVRHGQTGAGEGGEEVREGEAVGEGKEESEAY</sequence>
<gene>
    <name evidence="2" type="ORF">MELLADRAFT_112958</name>
</gene>
<evidence type="ECO:0000313" key="3">
    <source>
        <dbReference type="Proteomes" id="UP000001072"/>
    </source>
</evidence>
<dbReference type="GeneID" id="18924835"/>
<name>F4S886_MELLP</name>
<dbReference type="VEuPathDB" id="FungiDB:MELLADRAFT_112958"/>
<feature type="compositionally biased region" description="Basic and acidic residues" evidence="1">
    <location>
        <begin position="232"/>
        <end position="250"/>
    </location>
</feature>
<dbReference type="Proteomes" id="UP000001072">
    <property type="component" value="Unassembled WGS sequence"/>
</dbReference>
<feature type="region of interest" description="Disordered" evidence="1">
    <location>
        <begin position="1"/>
        <end position="121"/>
    </location>
</feature>
<protein>
    <submittedName>
        <fullName evidence="2">Uncharacterized protein</fullName>
    </submittedName>
</protein>
<proteinExistence type="predicted"/>